<feature type="transmembrane region" description="Helical" evidence="6">
    <location>
        <begin position="15"/>
        <end position="45"/>
    </location>
</feature>
<dbReference type="Pfam" id="PF02653">
    <property type="entry name" value="BPD_transp_2"/>
    <property type="match status" value="1"/>
</dbReference>
<comment type="subcellular location">
    <subcellularLocation>
        <location evidence="1">Cell membrane</location>
        <topology evidence="1">Multi-pass membrane protein</topology>
    </subcellularLocation>
</comment>
<proteinExistence type="predicted"/>
<dbReference type="GO" id="GO:0005886">
    <property type="term" value="C:plasma membrane"/>
    <property type="evidence" value="ECO:0007669"/>
    <property type="project" value="UniProtKB-SubCell"/>
</dbReference>
<protein>
    <submittedName>
        <fullName evidence="7">ABC transporter permease</fullName>
    </submittedName>
</protein>
<dbReference type="PANTHER" id="PTHR47089:SF1">
    <property type="entry name" value="GUANOSINE ABC TRANSPORTER PERMEASE PROTEIN NUPP"/>
    <property type="match status" value="1"/>
</dbReference>
<keyword evidence="8" id="KW-1185">Reference proteome</keyword>
<evidence type="ECO:0000313" key="7">
    <source>
        <dbReference type="EMBL" id="BDE04874.1"/>
    </source>
</evidence>
<feature type="transmembrane region" description="Helical" evidence="6">
    <location>
        <begin position="65"/>
        <end position="85"/>
    </location>
</feature>
<accession>A0AAN2C7W7</accession>
<dbReference type="InterPro" id="IPR001851">
    <property type="entry name" value="ABC_transp_permease"/>
</dbReference>
<evidence type="ECO:0000313" key="8">
    <source>
        <dbReference type="Proteomes" id="UP001317532"/>
    </source>
</evidence>
<reference evidence="7 8" key="1">
    <citation type="journal article" date="2022" name="ISME Commun">
        <title>Vulcanimicrobium alpinus gen. nov. sp. nov., the first cultivated representative of the candidate phylum 'Eremiobacterota', is a metabolically versatile aerobic anoxygenic phototroph.</title>
        <authorList>
            <person name="Yabe S."/>
            <person name="Muto K."/>
            <person name="Abe K."/>
            <person name="Yokota A."/>
            <person name="Staudigel H."/>
            <person name="Tebo B.M."/>
        </authorList>
    </citation>
    <scope>NUCLEOTIDE SEQUENCE [LARGE SCALE GENOMIC DNA]</scope>
    <source>
        <strain evidence="7 8">WC8-2</strain>
    </source>
</reference>
<dbReference type="CDD" id="cd06580">
    <property type="entry name" value="TM_PBP1_transp_TpRbsC_like"/>
    <property type="match status" value="1"/>
</dbReference>
<name>A0AAN2C7W7_UNVUL</name>
<evidence type="ECO:0000256" key="3">
    <source>
        <dbReference type="ARBA" id="ARBA00022692"/>
    </source>
</evidence>
<keyword evidence="4 6" id="KW-1133">Transmembrane helix</keyword>
<feature type="transmembrane region" description="Helical" evidence="6">
    <location>
        <begin position="105"/>
        <end position="128"/>
    </location>
</feature>
<evidence type="ECO:0000256" key="2">
    <source>
        <dbReference type="ARBA" id="ARBA00022475"/>
    </source>
</evidence>
<dbReference type="PANTHER" id="PTHR47089">
    <property type="entry name" value="ABC TRANSPORTER, PERMEASE PROTEIN"/>
    <property type="match status" value="1"/>
</dbReference>
<feature type="transmembrane region" description="Helical" evidence="6">
    <location>
        <begin position="239"/>
        <end position="259"/>
    </location>
</feature>
<dbReference type="RefSeq" id="WP_317995963.1">
    <property type="nucleotide sequence ID" value="NZ_AP025523.1"/>
</dbReference>
<evidence type="ECO:0000256" key="6">
    <source>
        <dbReference type="SAM" id="Phobius"/>
    </source>
</evidence>
<dbReference type="Proteomes" id="UP001317532">
    <property type="component" value="Chromosome"/>
</dbReference>
<keyword evidence="3 6" id="KW-0812">Transmembrane</keyword>
<keyword evidence="2" id="KW-1003">Cell membrane</keyword>
<dbReference type="GO" id="GO:0022857">
    <property type="term" value="F:transmembrane transporter activity"/>
    <property type="evidence" value="ECO:0007669"/>
    <property type="project" value="InterPro"/>
</dbReference>
<dbReference type="AlphaFoldDB" id="A0AAN2C7W7"/>
<evidence type="ECO:0000256" key="5">
    <source>
        <dbReference type="ARBA" id="ARBA00023136"/>
    </source>
</evidence>
<gene>
    <name evidence="7" type="ORF">WPS_01500</name>
</gene>
<feature type="transmembrane region" description="Helical" evidence="6">
    <location>
        <begin position="191"/>
        <end position="209"/>
    </location>
</feature>
<dbReference type="EMBL" id="AP025523">
    <property type="protein sequence ID" value="BDE04874.1"/>
    <property type="molecule type" value="Genomic_DNA"/>
</dbReference>
<dbReference type="KEGG" id="vab:WPS_01500"/>
<feature type="transmembrane region" description="Helical" evidence="6">
    <location>
        <begin position="140"/>
        <end position="159"/>
    </location>
</feature>
<feature type="transmembrane region" description="Helical" evidence="6">
    <location>
        <begin position="318"/>
        <end position="336"/>
    </location>
</feature>
<sequence length="342" mass="34719">MNATPLLRSRAFRDIAGVIVLVFGVGSIAMALAHVSPIAGFGALFDGAFGTKEEVAETLVQATNLLFPALGIAVAFRAGLFNIGAEGQLVLGGFAAGWLGAQLPLPAFLAIPLVLLAGAAAGGIWGAIPGFLRARFGANEVIATLMLNFIATLLATYLVNGPLALSNASPGETPTLPASATLPDLVADSRLTWAFVIALVLAFALRWVLARTVFGYELRAAGDAPEAAKRAGIDLGRTAFVAMALSGAIAGLGGATIVAGELHRFNTGLSPGYGFIAIAVALVGNLDPLWIIVASLAFGVLTSGGIAMQAEANVPREVVALVTGLVIIALAGRRVVASGRTT</sequence>
<evidence type="ECO:0000256" key="4">
    <source>
        <dbReference type="ARBA" id="ARBA00022989"/>
    </source>
</evidence>
<organism evidence="7 8">
    <name type="scientific">Vulcanimicrobium alpinum</name>
    <dbReference type="NCBI Taxonomy" id="3016050"/>
    <lineage>
        <taxon>Bacteria</taxon>
        <taxon>Bacillati</taxon>
        <taxon>Vulcanimicrobiota</taxon>
        <taxon>Vulcanimicrobiia</taxon>
        <taxon>Vulcanimicrobiales</taxon>
        <taxon>Vulcanimicrobiaceae</taxon>
        <taxon>Vulcanimicrobium</taxon>
    </lineage>
</organism>
<keyword evidence="5 6" id="KW-0472">Membrane</keyword>
<evidence type="ECO:0000256" key="1">
    <source>
        <dbReference type="ARBA" id="ARBA00004651"/>
    </source>
</evidence>